<evidence type="ECO:0000256" key="7">
    <source>
        <dbReference type="ARBA" id="ARBA00022729"/>
    </source>
</evidence>
<feature type="chain" id="PRO_5041241538" description="GDP-fucose protein O-fucosyltransferase 2" evidence="19">
    <location>
        <begin position="28"/>
        <end position="429"/>
    </location>
</feature>
<evidence type="ECO:0000256" key="4">
    <source>
        <dbReference type="ARBA" id="ARBA00012196"/>
    </source>
</evidence>
<keyword evidence="6" id="KW-0808">Transferase</keyword>
<evidence type="ECO:0000313" key="20">
    <source>
        <dbReference type="EMBL" id="KAJ3648605.1"/>
    </source>
</evidence>
<evidence type="ECO:0000256" key="9">
    <source>
        <dbReference type="ARBA" id="ARBA00023034"/>
    </source>
</evidence>
<comment type="catalytic activity">
    <reaction evidence="17">
        <text>L-threonyl-[protein] + GDP-beta-L-fucose = 3-O-(alpha-L-fucosyl)-L-threonyl-[protein] + GDP + H(+)</text>
        <dbReference type="Rhea" id="RHEA:70491"/>
        <dbReference type="Rhea" id="RHEA-COMP:11060"/>
        <dbReference type="Rhea" id="RHEA-COMP:17915"/>
        <dbReference type="ChEBI" id="CHEBI:15378"/>
        <dbReference type="ChEBI" id="CHEBI:30013"/>
        <dbReference type="ChEBI" id="CHEBI:57273"/>
        <dbReference type="ChEBI" id="CHEBI:58189"/>
        <dbReference type="ChEBI" id="CHEBI:189631"/>
        <dbReference type="EC" id="2.4.1.221"/>
    </reaction>
    <physiologicalReaction direction="left-to-right" evidence="17">
        <dbReference type="Rhea" id="RHEA:70492"/>
    </physiologicalReaction>
</comment>
<evidence type="ECO:0000256" key="1">
    <source>
        <dbReference type="ARBA" id="ARBA00004240"/>
    </source>
</evidence>
<dbReference type="Gene3D" id="3.40.50.11350">
    <property type="match status" value="1"/>
</dbReference>
<keyword evidence="7 19" id="KW-0732">Signal</keyword>
<keyword evidence="12" id="KW-0294">Fucose metabolism</keyword>
<evidence type="ECO:0000256" key="16">
    <source>
        <dbReference type="ARBA" id="ARBA00033083"/>
    </source>
</evidence>
<keyword evidence="21" id="KW-1185">Reference proteome</keyword>
<dbReference type="AlphaFoldDB" id="A0AA38M9I2"/>
<evidence type="ECO:0000256" key="2">
    <source>
        <dbReference type="ARBA" id="ARBA00004555"/>
    </source>
</evidence>
<dbReference type="InterPro" id="IPR019378">
    <property type="entry name" value="GDP-Fuc_O-FucTrfase"/>
</dbReference>
<evidence type="ECO:0000256" key="10">
    <source>
        <dbReference type="ARBA" id="ARBA00023157"/>
    </source>
</evidence>
<evidence type="ECO:0000256" key="14">
    <source>
        <dbReference type="ARBA" id="ARBA00025803"/>
    </source>
</evidence>
<organism evidence="20 21">
    <name type="scientific">Zophobas morio</name>
    <dbReference type="NCBI Taxonomy" id="2755281"/>
    <lineage>
        <taxon>Eukaryota</taxon>
        <taxon>Metazoa</taxon>
        <taxon>Ecdysozoa</taxon>
        <taxon>Arthropoda</taxon>
        <taxon>Hexapoda</taxon>
        <taxon>Insecta</taxon>
        <taxon>Pterygota</taxon>
        <taxon>Neoptera</taxon>
        <taxon>Endopterygota</taxon>
        <taxon>Coleoptera</taxon>
        <taxon>Polyphaga</taxon>
        <taxon>Cucujiformia</taxon>
        <taxon>Tenebrionidae</taxon>
        <taxon>Zophobas</taxon>
    </lineage>
</organism>
<evidence type="ECO:0000256" key="6">
    <source>
        <dbReference type="ARBA" id="ARBA00022679"/>
    </source>
</evidence>
<reference evidence="20" key="1">
    <citation type="journal article" date="2023" name="G3 (Bethesda)">
        <title>Whole genome assemblies of Zophobas morio and Tenebrio molitor.</title>
        <authorList>
            <person name="Kaur S."/>
            <person name="Stinson S.A."/>
            <person name="diCenzo G.C."/>
        </authorList>
    </citation>
    <scope>NUCLEOTIDE SEQUENCE</scope>
    <source>
        <strain evidence="20">QUZm001</strain>
    </source>
</reference>
<dbReference type="GO" id="GO:0005783">
    <property type="term" value="C:endoplasmic reticulum"/>
    <property type="evidence" value="ECO:0007669"/>
    <property type="project" value="UniProtKB-SubCell"/>
</dbReference>
<dbReference type="Proteomes" id="UP001168821">
    <property type="component" value="Unassembled WGS sequence"/>
</dbReference>
<keyword evidence="5" id="KW-0328">Glycosyltransferase</keyword>
<dbReference type="PROSITE" id="PS51257">
    <property type="entry name" value="PROKAR_LIPOPROTEIN"/>
    <property type="match status" value="1"/>
</dbReference>
<keyword evidence="9" id="KW-0333">Golgi apparatus</keyword>
<evidence type="ECO:0000256" key="8">
    <source>
        <dbReference type="ARBA" id="ARBA00022824"/>
    </source>
</evidence>
<dbReference type="Pfam" id="PF10250">
    <property type="entry name" value="O-FucT"/>
    <property type="match status" value="1"/>
</dbReference>
<gene>
    <name evidence="20" type="ORF">Zmor_020398</name>
</gene>
<dbReference type="CDD" id="cd11298">
    <property type="entry name" value="O-FucT-2"/>
    <property type="match status" value="1"/>
</dbReference>
<protein>
    <recommendedName>
        <fullName evidence="15">GDP-fucose protein O-fucosyltransferase 2</fullName>
        <ecNumber evidence="4">2.4.1.221</ecNumber>
    </recommendedName>
    <alternativeName>
        <fullName evidence="16">Peptide-O-fucosyltransferase 2</fullName>
    </alternativeName>
</protein>
<evidence type="ECO:0000256" key="5">
    <source>
        <dbReference type="ARBA" id="ARBA00022676"/>
    </source>
</evidence>
<dbReference type="Gene3D" id="3.40.50.11340">
    <property type="match status" value="1"/>
</dbReference>
<accession>A0AA38M9I2</accession>
<comment type="pathway">
    <text evidence="3">Protein modification; protein glycosylation.</text>
</comment>
<proteinExistence type="inferred from homology"/>
<evidence type="ECO:0000256" key="15">
    <source>
        <dbReference type="ARBA" id="ARBA00026232"/>
    </source>
</evidence>
<keyword evidence="11" id="KW-0325">Glycoprotein</keyword>
<comment type="similarity">
    <text evidence="14">Belongs to the glycosyltransferase 68 family.</text>
</comment>
<dbReference type="InterPro" id="IPR045130">
    <property type="entry name" value="OFUT2-like"/>
</dbReference>
<dbReference type="PANTHER" id="PTHR13398:SF0">
    <property type="entry name" value="GDP-FUCOSE PROTEIN O-FUCOSYLTRANSFERASE 2"/>
    <property type="match status" value="1"/>
</dbReference>
<keyword evidence="8" id="KW-0256">Endoplasmic reticulum</keyword>
<sequence length="429" mass="50308">MSTDVYKHKYSISIYLVLFLLISCLCDEEVCLSDSQCAQDLSTTKNRFLLYDVNPPEGFNLRRDVYMRFAILAHKLKLSKNEKLKHFRLVLPPWSHLYHWTYNPNPEQMPWGLFFDLESLKSFAPVIEMHEFFNAIDRKYSVVIDEVYILQHFKDMFETGNFEDRMKIEECRAKSHLIYFFYNNITSKNVKCLSYHGPATKLSELLDKSPAKIILLHHAEVALHHMFGDKLYWQCRRSMRFNKELRSIAADFRQQFLNSSDDLDGTILPNRWQDEKPHRNAVGGPYLGVHLRRKDFLTGRANQVPSVENIVQQISEKLKKLSLSTVFVATDASDEEYGDIIRKIPPEYKTIRYTPSEKVKTKYKDGGIAIIEQIICSHARHFIGTQESTFSFRIQEEREIFGFPIKSTFNSFCREHNGCPQPSVWKIVY</sequence>
<dbReference type="EC" id="2.4.1.221" evidence="4"/>
<evidence type="ECO:0000256" key="11">
    <source>
        <dbReference type="ARBA" id="ARBA00023180"/>
    </source>
</evidence>
<keyword evidence="13" id="KW-0119">Carbohydrate metabolism</keyword>
<comment type="subcellular location">
    <subcellularLocation>
        <location evidence="1">Endoplasmic reticulum</location>
    </subcellularLocation>
    <subcellularLocation>
        <location evidence="2">Golgi apparatus</location>
    </subcellularLocation>
</comment>
<evidence type="ECO:0000256" key="3">
    <source>
        <dbReference type="ARBA" id="ARBA00004922"/>
    </source>
</evidence>
<dbReference type="EMBL" id="JALNTZ010000006">
    <property type="protein sequence ID" value="KAJ3648605.1"/>
    <property type="molecule type" value="Genomic_DNA"/>
</dbReference>
<name>A0AA38M9I2_9CUCU</name>
<dbReference type="PANTHER" id="PTHR13398">
    <property type="entry name" value="GDP-FUCOSE PROTEIN O-FUCOSYLTRANSFERASE 2"/>
    <property type="match status" value="1"/>
</dbReference>
<feature type="signal peptide" evidence="19">
    <location>
        <begin position="1"/>
        <end position="27"/>
    </location>
</feature>
<comment type="caution">
    <text evidence="20">The sequence shown here is derived from an EMBL/GenBank/DDBJ whole genome shotgun (WGS) entry which is preliminary data.</text>
</comment>
<evidence type="ECO:0000256" key="17">
    <source>
        <dbReference type="ARBA" id="ARBA00047273"/>
    </source>
</evidence>
<dbReference type="GO" id="GO:0005794">
    <property type="term" value="C:Golgi apparatus"/>
    <property type="evidence" value="ECO:0007669"/>
    <property type="project" value="UniProtKB-SubCell"/>
</dbReference>
<evidence type="ECO:0000256" key="13">
    <source>
        <dbReference type="ARBA" id="ARBA00023277"/>
    </source>
</evidence>
<dbReference type="GO" id="GO:0006004">
    <property type="term" value="P:fucose metabolic process"/>
    <property type="evidence" value="ECO:0007669"/>
    <property type="project" value="UniProtKB-KW"/>
</dbReference>
<evidence type="ECO:0000256" key="19">
    <source>
        <dbReference type="SAM" id="SignalP"/>
    </source>
</evidence>
<dbReference type="GO" id="GO:0046922">
    <property type="term" value="F:peptide-O-fucosyltransferase activity"/>
    <property type="evidence" value="ECO:0007669"/>
    <property type="project" value="UniProtKB-EC"/>
</dbReference>
<comment type="catalytic activity">
    <reaction evidence="18">
        <text>L-seryl-[protein] + GDP-beta-L-fucose = 3-O-(alpha-L-fucosyl)-L-seryl-[protein] + GDP + H(+)</text>
        <dbReference type="Rhea" id="RHEA:63644"/>
        <dbReference type="Rhea" id="RHEA-COMP:9863"/>
        <dbReference type="Rhea" id="RHEA-COMP:17914"/>
        <dbReference type="ChEBI" id="CHEBI:15378"/>
        <dbReference type="ChEBI" id="CHEBI:29999"/>
        <dbReference type="ChEBI" id="CHEBI:57273"/>
        <dbReference type="ChEBI" id="CHEBI:58189"/>
        <dbReference type="ChEBI" id="CHEBI:189632"/>
        <dbReference type="EC" id="2.4.1.221"/>
    </reaction>
    <physiologicalReaction direction="left-to-right" evidence="18">
        <dbReference type="Rhea" id="RHEA:63645"/>
    </physiologicalReaction>
</comment>
<dbReference type="FunFam" id="3.40.50.11350:FF:000002">
    <property type="entry name" value="GDP-fucose protein O-fucosyltransferase 2"/>
    <property type="match status" value="1"/>
</dbReference>
<evidence type="ECO:0000313" key="21">
    <source>
        <dbReference type="Proteomes" id="UP001168821"/>
    </source>
</evidence>
<keyword evidence="10" id="KW-1015">Disulfide bond</keyword>
<evidence type="ECO:0000256" key="12">
    <source>
        <dbReference type="ARBA" id="ARBA00023253"/>
    </source>
</evidence>
<evidence type="ECO:0000256" key="18">
    <source>
        <dbReference type="ARBA" id="ARBA00048647"/>
    </source>
</evidence>